<dbReference type="PANTHER" id="PTHR35317">
    <property type="entry name" value="OS04G0629600 PROTEIN"/>
    <property type="match status" value="1"/>
</dbReference>
<sequence>MAVRIQAIRQDFETLQMRDDEGVQEYISRVVTVTNQIKALCYKLKEPEKVSKVFRSLASKFDWVAMAIEESKEILKLNIDDLCGTLQAHEVRVNRSAMKTGEKALMARGEPSSTGQNKGCSSGVSWGESKGRGRSYLRGRGRSSHGRGRGGERN</sequence>
<dbReference type="RefSeq" id="XP_039142441.1">
    <property type="nucleotide sequence ID" value="XM_039286507.1"/>
</dbReference>
<dbReference type="AlphaFoldDB" id="A0AB40CUD9"/>
<dbReference type="Proteomes" id="UP001515500">
    <property type="component" value="Chromosome 2"/>
</dbReference>
<reference evidence="3" key="1">
    <citation type="submission" date="2025-08" db="UniProtKB">
        <authorList>
            <consortium name="RefSeq"/>
        </authorList>
    </citation>
    <scope>IDENTIFICATION</scope>
</reference>
<dbReference type="Pfam" id="PF14223">
    <property type="entry name" value="Retrotran_gag_2"/>
    <property type="match status" value="1"/>
</dbReference>
<accession>A0AB40CUD9</accession>
<feature type="region of interest" description="Disordered" evidence="1">
    <location>
        <begin position="100"/>
        <end position="154"/>
    </location>
</feature>
<evidence type="ECO:0000256" key="1">
    <source>
        <dbReference type="SAM" id="MobiDB-lite"/>
    </source>
</evidence>
<gene>
    <name evidence="3" type="primary">LOC120279577</name>
</gene>
<keyword evidence="2" id="KW-1185">Reference proteome</keyword>
<organism evidence="2 3">
    <name type="scientific">Dioscorea cayennensis subsp. rotundata</name>
    <name type="common">White Guinea yam</name>
    <name type="synonym">Dioscorea rotundata</name>
    <dbReference type="NCBI Taxonomy" id="55577"/>
    <lineage>
        <taxon>Eukaryota</taxon>
        <taxon>Viridiplantae</taxon>
        <taxon>Streptophyta</taxon>
        <taxon>Embryophyta</taxon>
        <taxon>Tracheophyta</taxon>
        <taxon>Spermatophyta</taxon>
        <taxon>Magnoliopsida</taxon>
        <taxon>Liliopsida</taxon>
        <taxon>Dioscoreales</taxon>
        <taxon>Dioscoreaceae</taxon>
        <taxon>Dioscorea</taxon>
    </lineage>
</organism>
<proteinExistence type="predicted"/>
<evidence type="ECO:0000313" key="3">
    <source>
        <dbReference type="RefSeq" id="XP_039142441.1"/>
    </source>
</evidence>
<protein>
    <submittedName>
        <fullName evidence="3">Uncharacterized protein LOC120279577</fullName>
    </submittedName>
</protein>
<dbReference type="GeneID" id="120279577"/>
<name>A0AB40CUD9_DIOCR</name>
<feature type="compositionally biased region" description="Polar residues" evidence="1">
    <location>
        <begin position="111"/>
        <end position="124"/>
    </location>
</feature>
<evidence type="ECO:0000313" key="2">
    <source>
        <dbReference type="Proteomes" id="UP001515500"/>
    </source>
</evidence>
<dbReference type="PANTHER" id="PTHR35317:SF23">
    <property type="entry name" value="OS04G0629600 PROTEIN"/>
    <property type="match status" value="1"/>
</dbReference>
<feature type="compositionally biased region" description="Basic residues" evidence="1">
    <location>
        <begin position="132"/>
        <end position="148"/>
    </location>
</feature>